<comment type="caution">
    <text evidence="2">The sequence shown here is derived from an EMBL/GenBank/DDBJ whole genome shotgun (WGS) entry which is preliminary data.</text>
</comment>
<dbReference type="InterPro" id="IPR025582">
    <property type="entry name" value="YARHG_dom"/>
</dbReference>
<reference evidence="2" key="1">
    <citation type="submission" date="2022-07" db="EMBL/GenBank/DDBJ databases">
        <title>Taxonomy of Novel Oxalotrophic and Methylotrophic Bacteria.</title>
        <authorList>
            <person name="Sahin N."/>
            <person name="Tani A."/>
        </authorList>
    </citation>
    <scope>NUCLEOTIDE SEQUENCE</scope>
    <source>
        <strain evidence="2">Y10</strain>
    </source>
</reference>
<organism evidence="2 3">
    <name type="scientific">Neptunitalea lumnitzerae</name>
    <dbReference type="NCBI Taxonomy" id="2965509"/>
    <lineage>
        <taxon>Bacteria</taxon>
        <taxon>Pseudomonadati</taxon>
        <taxon>Bacteroidota</taxon>
        <taxon>Flavobacteriia</taxon>
        <taxon>Flavobacteriales</taxon>
        <taxon>Flavobacteriaceae</taxon>
        <taxon>Neptunitalea</taxon>
    </lineage>
</organism>
<gene>
    <name evidence="2" type="ORF">Y10_02800</name>
</gene>
<evidence type="ECO:0000259" key="1">
    <source>
        <dbReference type="SMART" id="SM01324"/>
    </source>
</evidence>
<dbReference type="EMBL" id="BRVO01000001">
    <property type="protein sequence ID" value="GLB47912.1"/>
    <property type="molecule type" value="Genomic_DNA"/>
</dbReference>
<dbReference type="RefSeq" id="WP_281763575.1">
    <property type="nucleotide sequence ID" value="NZ_BRVO01000001.1"/>
</dbReference>
<accession>A0ABQ5MET5</accession>
<protein>
    <recommendedName>
        <fullName evidence="1">YARHG domain-containing protein</fullName>
    </recommendedName>
</protein>
<evidence type="ECO:0000313" key="2">
    <source>
        <dbReference type="EMBL" id="GLB47912.1"/>
    </source>
</evidence>
<proteinExistence type="predicted"/>
<dbReference type="Proteomes" id="UP001143543">
    <property type="component" value="Unassembled WGS sequence"/>
</dbReference>
<dbReference type="PROSITE" id="PS51257">
    <property type="entry name" value="PROKAR_LIPOPROTEIN"/>
    <property type="match status" value="1"/>
</dbReference>
<sequence>MKKITALCLLAATTFSCKEIVKNNEVAVIEEPGTEVVTTPKTSTPEPEKIASSVEKHPLTGYWVGFFKNAQNKEDEEEYYDDYLGRYPKNQNKINLAIEKVADTTVTGYSVVSGNERPFTGTITENDGVTFAVTLEEPGDNTYDGTFTFIMTKHSLRGTWTPFKKGSTIKRKYVLEKKTFTYNPNIKLDEDKRLIKWEESKPVLDTFGYDIPEPDSLGNQEINYHVYENTGYPSSSEKIYTINASKQVLTEADVENLTKTDLYLIRNTIYARHGYSFKNKELRAFFDNQSWYIPMYANIREVLTPLEKKNIELLLRYEKNATEYYITFGR</sequence>
<feature type="domain" description="YARHG" evidence="1">
    <location>
        <begin position="238"/>
        <end position="319"/>
    </location>
</feature>
<dbReference type="Gene3D" id="1.20.58.1690">
    <property type="match status" value="1"/>
</dbReference>
<dbReference type="Pfam" id="PF13308">
    <property type="entry name" value="YARHG"/>
    <property type="match status" value="1"/>
</dbReference>
<dbReference type="InterPro" id="IPR038434">
    <property type="entry name" value="YARHG_sf"/>
</dbReference>
<dbReference type="SMART" id="SM01324">
    <property type="entry name" value="YARHG"/>
    <property type="match status" value="1"/>
</dbReference>
<evidence type="ECO:0000313" key="3">
    <source>
        <dbReference type="Proteomes" id="UP001143543"/>
    </source>
</evidence>
<name>A0ABQ5MET5_9FLAO</name>
<keyword evidence="3" id="KW-1185">Reference proteome</keyword>